<comment type="caution">
    <text evidence="2">The sequence shown here is derived from an EMBL/GenBank/DDBJ whole genome shotgun (WGS) entry which is preliminary data.</text>
</comment>
<protein>
    <submittedName>
        <fullName evidence="2">Receptor-like serine/threonine-protein kinase SD1-8</fullName>
    </submittedName>
</protein>
<name>A0AAX6GWW9_IRIPA</name>
<keyword evidence="2" id="KW-0418">Kinase</keyword>
<reference evidence="2" key="2">
    <citation type="submission" date="2023-04" db="EMBL/GenBank/DDBJ databases">
        <authorList>
            <person name="Bruccoleri R.E."/>
            <person name="Oakeley E.J."/>
            <person name="Faust A.-M."/>
            <person name="Dessus-Babus S."/>
            <person name="Altorfer M."/>
            <person name="Burckhardt D."/>
            <person name="Oertli M."/>
            <person name="Naumann U."/>
            <person name="Petersen F."/>
            <person name="Wong J."/>
        </authorList>
    </citation>
    <scope>NUCLEOTIDE SEQUENCE</scope>
    <source>
        <strain evidence="2">GSM-AAB239-AS_SAM_17_03QT</strain>
        <tissue evidence="2">Leaf</tissue>
    </source>
</reference>
<dbReference type="GO" id="GO:0051707">
    <property type="term" value="P:response to other organism"/>
    <property type="evidence" value="ECO:0007669"/>
    <property type="project" value="UniProtKB-ARBA"/>
</dbReference>
<keyword evidence="2" id="KW-0808">Transferase</keyword>
<dbReference type="GO" id="GO:0016301">
    <property type="term" value="F:kinase activity"/>
    <property type="evidence" value="ECO:0007669"/>
    <property type="project" value="UniProtKB-KW"/>
</dbReference>
<feature type="domain" description="Bulb-type lectin" evidence="1">
    <location>
        <begin position="2"/>
        <end position="79"/>
    </location>
</feature>
<dbReference type="AlphaFoldDB" id="A0AAX6GWW9"/>
<dbReference type="PANTHER" id="PTHR32444">
    <property type="entry name" value="BULB-TYPE LECTIN DOMAIN-CONTAINING PROTEIN"/>
    <property type="match status" value="1"/>
</dbReference>
<dbReference type="EMBL" id="JANAVB010015615">
    <property type="protein sequence ID" value="KAJ6832817.1"/>
    <property type="molecule type" value="Genomic_DNA"/>
</dbReference>
<gene>
    <name evidence="2" type="ORF">M6B38_125345</name>
</gene>
<dbReference type="Pfam" id="PF01453">
    <property type="entry name" value="B_lectin"/>
    <property type="match status" value="1"/>
</dbReference>
<dbReference type="InterPro" id="IPR036426">
    <property type="entry name" value="Bulb-type_lectin_dom_sf"/>
</dbReference>
<dbReference type="InterPro" id="IPR001480">
    <property type="entry name" value="Bulb-type_lectin_dom"/>
</dbReference>
<organism evidence="2 3">
    <name type="scientific">Iris pallida</name>
    <name type="common">Sweet iris</name>
    <dbReference type="NCBI Taxonomy" id="29817"/>
    <lineage>
        <taxon>Eukaryota</taxon>
        <taxon>Viridiplantae</taxon>
        <taxon>Streptophyta</taxon>
        <taxon>Embryophyta</taxon>
        <taxon>Tracheophyta</taxon>
        <taxon>Spermatophyta</taxon>
        <taxon>Magnoliopsida</taxon>
        <taxon>Liliopsida</taxon>
        <taxon>Asparagales</taxon>
        <taxon>Iridaceae</taxon>
        <taxon>Iridoideae</taxon>
        <taxon>Irideae</taxon>
        <taxon>Iris</taxon>
    </lineage>
</organism>
<evidence type="ECO:0000313" key="3">
    <source>
        <dbReference type="Proteomes" id="UP001140949"/>
    </source>
</evidence>
<keyword evidence="2" id="KW-0675">Receptor</keyword>
<accession>A0AAX6GWW9</accession>
<evidence type="ECO:0000259" key="1">
    <source>
        <dbReference type="Pfam" id="PF01453"/>
    </source>
</evidence>
<reference evidence="2" key="1">
    <citation type="journal article" date="2023" name="GigaByte">
        <title>Genome assembly of the bearded iris, Iris pallida Lam.</title>
        <authorList>
            <person name="Bruccoleri R.E."/>
            <person name="Oakeley E.J."/>
            <person name="Faust A.M.E."/>
            <person name="Altorfer M."/>
            <person name="Dessus-Babus S."/>
            <person name="Burckhardt D."/>
            <person name="Oertli M."/>
            <person name="Naumann U."/>
            <person name="Petersen F."/>
            <person name="Wong J."/>
        </authorList>
    </citation>
    <scope>NUCLEOTIDE SEQUENCE</scope>
    <source>
        <strain evidence="2">GSM-AAB239-AS_SAM_17_03QT</strain>
    </source>
</reference>
<dbReference type="PANTHER" id="PTHR32444:SF247">
    <property type="entry name" value="OS01G0958200 PROTEIN"/>
    <property type="match status" value="1"/>
</dbReference>
<evidence type="ECO:0000313" key="2">
    <source>
        <dbReference type="EMBL" id="KAJ6832817.1"/>
    </source>
</evidence>
<dbReference type="Proteomes" id="UP001140949">
    <property type="component" value="Unassembled WGS sequence"/>
</dbReference>
<keyword evidence="3" id="KW-1185">Reference proteome</keyword>
<dbReference type="SUPFAM" id="SSF51110">
    <property type="entry name" value="alpha-D-mannose-specific plant lectins"/>
    <property type="match status" value="1"/>
</dbReference>
<proteinExistence type="predicted"/>
<sequence>MMITYTKSTIVWSICATSGSNVSFAQLLDDENLVLKQDDINTQSYAWQSFEHPTNTLLPGMKLGLDRITRLSRNLISWKTETDPSEGEYYLVNTDITLYLYSRSGNICCSAQWDGIDSRSKGLVYSKVNDSQEVSFSFQASEQPAIFVLSWLGKDKWLTWQSDSRQWDKVWEEPGDR</sequence>